<proteinExistence type="inferred from homology"/>
<evidence type="ECO:0000313" key="6">
    <source>
        <dbReference type="EMBL" id="MFI2478574.1"/>
    </source>
</evidence>
<evidence type="ECO:0000256" key="4">
    <source>
        <dbReference type="RuleBase" id="RU003345"/>
    </source>
</evidence>
<dbReference type="InterPro" id="IPR029510">
    <property type="entry name" value="Ald_DH_CS_GLU"/>
</dbReference>
<keyword evidence="7" id="KW-1185">Reference proteome</keyword>
<dbReference type="PROSITE" id="PS00687">
    <property type="entry name" value="ALDEHYDE_DEHYDR_GLU"/>
    <property type="match status" value="1"/>
</dbReference>
<dbReference type="PANTHER" id="PTHR42804">
    <property type="entry name" value="ALDEHYDE DEHYDROGENASE"/>
    <property type="match status" value="1"/>
</dbReference>
<evidence type="ECO:0000256" key="2">
    <source>
        <dbReference type="ARBA" id="ARBA00023002"/>
    </source>
</evidence>
<evidence type="ECO:0000259" key="5">
    <source>
        <dbReference type="Pfam" id="PF00171"/>
    </source>
</evidence>
<dbReference type="Gene3D" id="3.40.309.10">
    <property type="entry name" value="Aldehyde Dehydrogenase, Chain A, domain 2"/>
    <property type="match status" value="1"/>
</dbReference>
<dbReference type="Pfam" id="PF00171">
    <property type="entry name" value="Aldedh"/>
    <property type="match status" value="1"/>
</dbReference>
<evidence type="ECO:0000256" key="3">
    <source>
        <dbReference type="PROSITE-ProRule" id="PRU10007"/>
    </source>
</evidence>
<comment type="similarity">
    <text evidence="1 4">Belongs to the aldehyde dehydrogenase family.</text>
</comment>
<dbReference type="EMBL" id="JBIRYO010000043">
    <property type="protein sequence ID" value="MFI2478574.1"/>
    <property type="molecule type" value="Genomic_DNA"/>
</dbReference>
<name>A0ABW7XC78_9NOCA</name>
<dbReference type="SUPFAM" id="SSF53720">
    <property type="entry name" value="ALDH-like"/>
    <property type="match status" value="1"/>
</dbReference>
<dbReference type="Gene3D" id="3.40.605.10">
    <property type="entry name" value="Aldehyde Dehydrogenase, Chain A, domain 1"/>
    <property type="match status" value="1"/>
</dbReference>
<organism evidence="6 7">
    <name type="scientific">Nocardia xishanensis</name>
    <dbReference type="NCBI Taxonomy" id="238964"/>
    <lineage>
        <taxon>Bacteria</taxon>
        <taxon>Bacillati</taxon>
        <taxon>Actinomycetota</taxon>
        <taxon>Actinomycetes</taxon>
        <taxon>Mycobacteriales</taxon>
        <taxon>Nocardiaceae</taxon>
        <taxon>Nocardia</taxon>
    </lineage>
</organism>
<gene>
    <name evidence="6" type="ORF">ACH49W_34915</name>
</gene>
<dbReference type="InterPro" id="IPR016163">
    <property type="entry name" value="Ald_DH_C"/>
</dbReference>
<evidence type="ECO:0000256" key="1">
    <source>
        <dbReference type="ARBA" id="ARBA00009986"/>
    </source>
</evidence>
<dbReference type="InterPro" id="IPR015590">
    <property type="entry name" value="Aldehyde_DH_dom"/>
</dbReference>
<feature type="active site" evidence="3">
    <location>
        <position position="267"/>
    </location>
</feature>
<dbReference type="PANTHER" id="PTHR42804:SF1">
    <property type="entry name" value="ALDEHYDE DEHYDROGENASE-RELATED"/>
    <property type="match status" value="1"/>
</dbReference>
<keyword evidence="2 4" id="KW-0560">Oxidoreductase</keyword>
<sequence>MQRSLRERRKLTLDIEIPGLDQQFIGGEWRESASDDLVQIVMPSTGRVIAEASAPSPTDADAAVVAARAAFDEGPWPRMSPTDRAEICARWADELEARLDTLNRAWTFESGYPRAHGEAINNRLAKKLWRRAIDLAPGLVWEEKRAQSASRDVLIQHRPMGTVLGILSYNGPVLMLAVKIIPALLAGCTVIVKPAPESALTARLIADAALAAGFPRGVISVLAAGQETSQYLVRHQGLDMIHMTGGTSVAVEVVKNTADRLARTGLELGGKSAAILLDDADLDEVLPTLVPGSIGSSAQVCIALSRILVPQHRHDEVADRLAAAFSTLRVGDPFDDSVHLGPLGNQRALARTEKMLTRAVEQGAKVLVGGRRPADLPTHLGEGFYFEPTLLTQVDATMEIAQEEVFGPLICLMTYRDIDDAIRIANGTKYGLAAAVYGKDEAVALDIANRLHAGAVAINQSGVCLTEPFGGVKQSGWGREGGAEGIFEFTQLTQVLLPIRSQR</sequence>
<feature type="domain" description="Aldehyde dehydrogenase" evidence="5">
    <location>
        <begin position="29"/>
        <end position="495"/>
    </location>
</feature>
<dbReference type="InterPro" id="IPR016162">
    <property type="entry name" value="Ald_DH_N"/>
</dbReference>
<dbReference type="InterPro" id="IPR016161">
    <property type="entry name" value="Ald_DH/histidinol_DH"/>
</dbReference>
<protein>
    <submittedName>
        <fullName evidence="6">Aldehyde dehydrogenase family protein</fullName>
    </submittedName>
</protein>
<dbReference type="Proteomes" id="UP001611415">
    <property type="component" value="Unassembled WGS sequence"/>
</dbReference>
<accession>A0ABW7XC78</accession>
<dbReference type="RefSeq" id="WP_397096136.1">
    <property type="nucleotide sequence ID" value="NZ_JBIRYO010000043.1"/>
</dbReference>
<comment type="caution">
    <text evidence="6">The sequence shown here is derived from an EMBL/GenBank/DDBJ whole genome shotgun (WGS) entry which is preliminary data.</text>
</comment>
<reference evidence="6 7" key="1">
    <citation type="submission" date="2024-10" db="EMBL/GenBank/DDBJ databases">
        <title>The Natural Products Discovery Center: Release of the First 8490 Sequenced Strains for Exploring Actinobacteria Biosynthetic Diversity.</title>
        <authorList>
            <person name="Kalkreuter E."/>
            <person name="Kautsar S.A."/>
            <person name="Yang D."/>
            <person name="Bader C.D."/>
            <person name="Teijaro C.N."/>
            <person name="Fluegel L."/>
            <person name="Davis C.M."/>
            <person name="Simpson J.R."/>
            <person name="Lauterbach L."/>
            <person name="Steele A.D."/>
            <person name="Gui C."/>
            <person name="Meng S."/>
            <person name="Li G."/>
            <person name="Viehrig K."/>
            <person name="Ye F."/>
            <person name="Su P."/>
            <person name="Kiefer A.F."/>
            <person name="Nichols A."/>
            <person name="Cepeda A.J."/>
            <person name="Yan W."/>
            <person name="Fan B."/>
            <person name="Jiang Y."/>
            <person name="Adhikari A."/>
            <person name="Zheng C.-J."/>
            <person name="Schuster L."/>
            <person name="Cowan T.M."/>
            <person name="Smanski M.J."/>
            <person name="Chevrette M.G."/>
            <person name="De Carvalho L.P.S."/>
            <person name="Shen B."/>
        </authorList>
    </citation>
    <scope>NUCLEOTIDE SEQUENCE [LARGE SCALE GENOMIC DNA]</scope>
    <source>
        <strain evidence="6 7">NPDC019275</strain>
    </source>
</reference>
<evidence type="ECO:0000313" key="7">
    <source>
        <dbReference type="Proteomes" id="UP001611415"/>
    </source>
</evidence>